<sequence length="132" mass="15050">MPDDYANVVRKSLKLKKTGGIEKKKKKKDKDKKKDEREKEHAKDEVHKVKQREEQEGGKETEETQQGAGAASSSSSSSTLTTAQKAFKMAQEKRVQQRVDNALELTHRQRMERFNEHLASLSEHFDTPKIAG</sequence>
<organism evidence="2">
    <name type="scientific">Chromera velia CCMP2878</name>
    <dbReference type="NCBI Taxonomy" id="1169474"/>
    <lineage>
        <taxon>Eukaryota</taxon>
        <taxon>Sar</taxon>
        <taxon>Alveolata</taxon>
        <taxon>Colpodellida</taxon>
        <taxon>Chromeraceae</taxon>
        <taxon>Chromera</taxon>
    </lineage>
</organism>
<dbReference type="InterPro" id="IPR013865">
    <property type="entry name" value="FAM32A"/>
</dbReference>
<evidence type="ECO:0008006" key="3">
    <source>
        <dbReference type="Google" id="ProtNLM"/>
    </source>
</evidence>
<proteinExistence type="predicted"/>
<evidence type="ECO:0000313" key="2">
    <source>
        <dbReference type="EMBL" id="CEM33127.1"/>
    </source>
</evidence>
<dbReference type="EMBL" id="CDMZ01001472">
    <property type="protein sequence ID" value="CEM33127.1"/>
    <property type="molecule type" value="Genomic_DNA"/>
</dbReference>
<dbReference type="GO" id="GO:0005730">
    <property type="term" value="C:nucleolus"/>
    <property type="evidence" value="ECO:0007669"/>
    <property type="project" value="TreeGrafter"/>
</dbReference>
<accession>A0A0G4GRH4</accession>
<feature type="compositionally biased region" description="Basic and acidic residues" evidence="1">
    <location>
        <begin position="32"/>
        <end position="62"/>
    </location>
</feature>
<reference evidence="2" key="1">
    <citation type="submission" date="2014-11" db="EMBL/GenBank/DDBJ databases">
        <authorList>
            <person name="Otto D Thomas"/>
            <person name="Naeem Raeece"/>
        </authorList>
    </citation>
    <scope>NUCLEOTIDE SEQUENCE</scope>
</reference>
<feature type="region of interest" description="Disordered" evidence="1">
    <location>
        <begin position="1"/>
        <end position="93"/>
    </location>
</feature>
<feature type="compositionally biased region" description="Basic residues" evidence="1">
    <location>
        <begin position="11"/>
        <end position="31"/>
    </location>
</feature>
<dbReference type="PANTHER" id="PTHR13282">
    <property type="entry name" value="PROTEIN FAM32A"/>
    <property type="match status" value="1"/>
</dbReference>
<gene>
    <name evidence="2" type="ORF">Cvel_23052</name>
</gene>
<dbReference type="AlphaFoldDB" id="A0A0G4GRH4"/>
<dbReference type="Pfam" id="PF08555">
    <property type="entry name" value="FAM32A"/>
    <property type="match status" value="1"/>
</dbReference>
<dbReference type="VEuPathDB" id="CryptoDB:Cvel_23052"/>
<feature type="compositionally biased region" description="Low complexity" evidence="1">
    <location>
        <begin position="64"/>
        <end position="84"/>
    </location>
</feature>
<protein>
    <recommendedName>
        <fullName evidence="3">DUF1754-domain-containing protein</fullName>
    </recommendedName>
</protein>
<dbReference type="PANTHER" id="PTHR13282:SF6">
    <property type="entry name" value="PROTEIN FAM32A"/>
    <property type="match status" value="1"/>
</dbReference>
<evidence type="ECO:0000256" key="1">
    <source>
        <dbReference type="SAM" id="MobiDB-lite"/>
    </source>
</evidence>
<name>A0A0G4GRH4_9ALVE</name>